<feature type="domain" description="CW-type" evidence="5">
    <location>
        <begin position="239"/>
        <end position="319"/>
    </location>
</feature>
<feature type="compositionally biased region" description="Basic and acidic residues" evidence="4">
    <location>
        <begin position="284"/>
        <end position="298"/>
    </location>
</feature>
<comment type="caution">
    <text evidence="6">The sequence shown here is derived from an EMBL/GenBank/DDBJ whole genome shotgun (WGS) entry which is preliminary data.</text>
</comment>
<dbReference type="PROSITE" id="PS51050">
    <property type="entry name" value="ZF_CW"/>
    <property type="match status" value="1"/>
</dbReference>
<dbReference type="OrthoDB" id="200660at2759"/>
<evidence type="ECO:0000256" key="1">
    <source>
        <dbReference type="ARBA" id="ARBA00022723"/>
    </source>
</evidence>
<feature type="region of interest" description="Disordered" evidence="4">
    <location>
        <begin position="137"/>
        <end position="157"/>
    </location>
</feature>
<dbReference type="GO" id="GO:0008270">
    <property type="term" value="F:zinc ion binding"/>
    <property type="evidence" value="ECO:0007669"/>
    <property type="project" value="UniProtKB-KW"/>
</dbReference>
<evidence type="ECO:0000259" key="5">
    <source>
        <dbReference type="PROSITE" id="PS51050"/>
    </source>
</evidence>
<keyword evidence="1" id="KW-0479">Metal-binding</keyword>
<accession>A0A7J7N184</accession>
<feature type="compositionally biased region" description="Basic and acidic residues" evidence="4">
    <location>
        <begin position="141"/>
        <end position="151"/>
    </location>
</feature>
<reference evidence="6 7" key="1">
    <citation type="journal article" date="2020" name="IScience">
        <title>Genome Sequencing of the Endangered Kingdonia uniflora (Circaeasteraceae, Ranunculales) Reveals Potential Mechanisms of Evolutionary Specialization.</title>
        <authorList>
            <person name="Sun Y."/>
            <person name="Deng T."/>
            <person name="Zhang A."/>
            <person name="Moore M.J."/>
            <person name="Landis J.B."/>
            <person name="Lin N."/>
            <person name="Zhang H."/>
            <person name="Zhang X."/>
            <person name="Huang J."/>
            <person name="Zhang X."/>
            <person name="Sun H."/>
            <person name="Wang H."/>
        </authorList>
    </citation>
    <scope>NUCLEOTIDE SEQUENCE [LARGE SCALE GENOMIC DNA]</scope>
    <source>
        <strain evidence="6">TB1705</strain>
        <tissue evidence="6">Leaf</tissue>
    </source>
</reference>
<protein>
    <recommendedName>
        <fullName evidence="5">CW-type domain-containing protein</fullName>
    </recommendedName>
</protein>
<dbReference type="Gene3D" id="3.30.40.100">
    <property type="match status" value="1"/>
</dbReference>
<keyword evidence="7" id="KW-1185">Reference proteome</keyword>
<dbReference type="Proteomes" id="UP000541444">
    <property type="component" value="Unassembled WGS sequence"/>
</dbReference>
<sequence>MLKGLINAISGDSCRNTINDTLQYILNIFRAIKKAEDAVGVSKTPKLHMLADIGVLIVNALSRNGMMSSITPPGTIILPLSFYKVSPDEKKHGESSNCSLRCPFDESFIERVLYIFETQPNGPPAQRGRDFQGDSLQLKGASKDSEPKSGKDGFSSSCGSVITIPSISGRRDSTQDLDLVKCTNSEANKKAMKTESTAEVTRFLETILKSVTSQRNMDMQVTHKLDNASDFGLQTRGWSKPDHEWMRCDRCRKWRTLRSGSDNVTLPKEWYWYMRPTNSTNESDEQKLGHSNKPELRGSSEISSEAEEEDCSSVEKVYVRKLVLKIFVKVLVVRDGKKGFTEVVNEPLVS</sequence>
<dbReference type="InterPro" id="IPR011124">
    <property type="entry name" value="Znf_CW"/>
</dbReference>
<evidence type="ECO:0000256" key="2">
    <source>
        <dbReference type="ARBA" id="ARBA00022771"/>
    </source>
</evidence>
<keyword evidence="2" id="KW-0863">Zinc-finger</keyword>
<dbReference type="EMBL" id="JACGCM010001155">
    <property type="protein sequence ID" value="KAF6160790.1"/>
    <property type="molecule type" value="Genomic_DNA"/>
</dbReference>
<feature type="region of interest" description="Disordered" evidence="4">
    <location>
        <begin position="280"/>
        <end position="307"/>
    </location>
</feature>
<dbReference type="AlphaFoldDB" id="A0A7J7N184"/>
<proteinExistence type="predicted"/>
<evidence type="ECO:0000313" key="7">
    <source>
        <dbReference type="Proteomes" id="UP000541444"/>
    </source>
</evidence>
<dbReference type="Pfam" id="PF20168">
    <property type="entry name" value="PDS5"/>
    <property type="match status" value="1"/>
</dbReference>
<evidence type="ECO:0000313" key="6">
    <source>
        <dbReference type="EMBL" id="KAF6160790.1"/>
    </source>
</evidence>
<name>A0A7J7N184_9MAGN</name>
<keyword evidence="3" id="KW-0862">Zinc</keyword>
<evidence type="ECO:0000256" key="3">
    <source>
        <dbReference type="ARBA" id="ARBA00022833"/>
    </source>
</evidence>
<organism evidence="6 7">
    <name type="scientific">Kingdonia uniflora</name>
    <dbReference type="NCBI Taxonomy" id="39325"/>
    <lineage>
        <taxon>Eukaryota</taxon>
        <taxon>Viridiplantae</taxon>
        <taxon>Streptophyta</taxon>
        <taxon>Embryophyta</taxon>
        <taxon>Tracheophyta</taxon>
        <taxon>Spermatophyta</taxon>
        <taxon>Magnoliopsida</taxon>
        <taxon>Ranunculales</taxon>
        <taxon>Circaeasteraceae</taxon>
        <taxon>Kingdonia</taxon>
    </lineage>
</organism>
<evidence type="ECO:0000256" key="4">
    <source>
        <dbReference type="SAM" id="MobiDB-lite"/>
    </source>
</evidence>
<gene>
    <name evidence="6" type="ORF">GIB67_035991</name>
</gene>